<dbReference type="STRING" id="1411621.AUC43_14735"/>
<dbReference type="RefSeq" id="WP_068195200.1">
    <property type="nucleotide sequence ID" value="NZ_CP013909.1"/>
</dbReference>
<dbReference type="OrthoDB" id="282393at2"/>
<gene>
    <name evidence="2" type="ORF">AUC43_14735</name>
</gene>
<proteinExistence type="predicted"/>
<sequence>MTTPNEKLARAYIDLVEINKSANKGYQEAASGVSTPQIKTELKHLADQRAQFASELAQQASRFGVKTDTKMTVESSFTNVASTVQRNWMNVKTAVSGHNEAAILNECETVDTTALKAYDMALKEPDLPQPVKQVIEQQRNQIVSAKNTLSQLKNQAKSNR</sequence>
<name>A0A0U4BS14_9BACT</name>
<evidence type="ECO:0000313" key="2">
    <source>
        <dbReference type="EMBL" id="ALW86231.1"/>
    </source>
</evidence>
<dbReference type="EMBL" id="CP013909">
    <property type="protein sequence ID" value="ALW86231.1"/>
    <property type="molecule type" value="Genomic_DNA"/>
</dbReference>
<feature type="domain" description="DUF2383" evidence="1">
    <location>
        <begin position="14"/>
        <end position="124"/>
    </location>
</feature>
<dbReference type="KEGG" id="hyg:AUC43_14735"/>
<protein>
    <recommendedName>
        <fullName evidence="1">DUF2383 domain-containing protein</fullName>
    </recommendedName>
</protein>
<dbReference type="Pfam" id="PF09537">
    <property type="entry name" value="DUF2383"/>
    <property type="match status" value="1"/>
</dbReference>
<dbReference type="InterPro" id="IPR019052">
    <property type="entry name" value="DUF2383"/>
</dbReference>
<dbReference type="Gene3D" id="1.20.1260.10">
    <property type="match status" value="1"/>
</dbReference>
<accession>A0A0U4BS14</accession>
<dbReference type="NCBIfam" id="TIGR02284">
    <property type="entry name" value="PA2169 family four-helix-bundle protein"/>
    <property type="match status" value="1"/>
</dbReference>
<keyword evidence="3" id="KW-1185">Reference proteome</keyword>
<dbReference type="InterPro" id="IPR011971">
    <property type="entry name" value="CHP02284"/>
</dbReference>
<organism evidence="2 3">
    <name type="scientific">Hymenobacter sedentarius</name>
    <dbReference type="NCBI Taxonomy" id="1411621"/>
    <lineage>
        <taxon>Bacteria</taxon>
        <taxon>Pseudomonadati</taxon>
        <taxon>Bacteroidota</taxon>
        <taxon>Cytophagia</taxon>
        <taxon>Cytophagales</taxon>
        <taxon>Hymenobacteraceae</taxon>
        <taxon>Hymenobacter</taxon>
    </lineage>
</organism>
<dbReference type="AlphaFoldDB" id="A0A0U4BS14"/>
<dbReference type="InterPro" id="IPR012347">
    <property type="entry name" value="Ferritin-like"/>
</dbReference>
<reference evidence="2 3" key="1">
    <citation type="submission" date="2015-12" db="EMBL/GenBank/DDBJ databases">
        <authorList>
            <person name="Shamseldin A."/>
            <person name="Moawad H."/>
            <person name="Abd El-Rahim W.M."/>
            <person name="Sadowsky M.J."/>
        </authorList>
    </citation>
    <scope>NUCLEOTIDE SEQUENCE [LARGE SCALE GENOMIC DNA]</scope>
    <source>
        <strain evidence="2 3">DG5B</strain>
    </source>
</reference>
<evidence type="ECO:0000313" key="3">
    <source>
        <dbReference type="Proteomes" id="UP000059542"/>
    </source>
</evidence>
<dbReference type="Proteomes" id="UP000059542">
    <property type="component" value="Chromosome"/>
</dbReference>
<evidence type="ECO:0000259" key="1">
    <source>
        <dbReference type="Pfam" id="PF09537"/>
    </source>
</evidence>